<feature type="transmembrane region" description="Helical" evidence="3">
    <location>
        <begin position="101"/>
        <end position="123"/>
    </location>
</feature>
<feature type="compositionally biased region" description="Acidic residues" evidence="2">
    <location>
        <begin position="521"/>
        <end position="530"/>
    </location>
</feature>
<evidence type="ECO:0000313" key="6">
    <source>
        <dbReference type="Proteomes" id="UP001217089"/>
    </source>
</evidence>
<feature type="transmembrane region" description="Helical" evidence="3">
    <location>
        <begin position="51"/>
        <end position="72"/>
    </location>
</feature>
<keyword evidence="1" id="KW-0175">Coiled coil</keyword>
<keyword evidence="3" id="KW-0472">Membrane</keyword>
<protein>
    <recommendedName>
        <fullName evidence="4">Piezo TM25-28 domain-containing protein</fullName>
    </recommendedName>
</protein>
<feature type="coiled-coil region" evidence="1">
    <location>
        <begin position="567"/>
        <end position="601"/>
    </location>
</feature>
<dbReference type="Pfam" id="PF15917">
    <property type="entry name" value="Piezo_TM25-28"/>
    <property type="match status" value="1"/>
</dbReference>
<dbReference type="EMBL" id="JARBDR010000917">
    <property type="protein sequence ID" value="KAJ8302543.1"/>
    <property type="molecule type" value="Genomic_DNA"/>
</dbReference>
<evidence type="ECO:0000313" key="5">
    <source>
        <dbReference type="EMBL" id="KAJ8302543.1"/>
    </source>
</evidence>
<dbReference type="PANTHER" id="PTHR47049:SF2">
    <property type="entry name" value="PIEZO-TYPE MECHANOSENSITIVE ION CHANNEL HOMOLOG"/>
    <property type="match status" value="1"/>
</dbReference>
<dbReference type="PANTHER" id="PTHR47049">
    <property type="entry name" value="PIEZO-TYPE MECHANOSENSITIVE ION CHANNEL HOMOLOG"/>
    <property type="match status" value="1"/>
</dbReference>
<feature type="region of interest" description="Disordered" evidence="2">
    <location>
        <begin position="455"/>
        <end position="475"/>
    </location>
</feature>
<keyword evidence="3" id="KW-0812">Transmembrane</keyword>
<feature type="transmembrane region" description="Helical" evidence="3">
    <location>
        <begin position="247"/>
        <end position="265"/>
    </location>
</feature>
<feature type="domain" description="Piezo TM25-28" evidence="4">
    <location>
        <begin position="204"/>
        <end position="429"/>
    </location>
</feature>
<dbReference type="InterPro" id="IPR031805">
    <property type="entry name" value="Piezo_TM25-28"/>
</dbReference>
<evidence type="ECO:0000259" key="4">
    <source>
        <dbReference type="Pfam" id="PF15917"/>
    </source>
</evidence>
<name>A0ABQ9EB32_TEGGR</name>
<keyword evidence="6" id="KW-1185">Reference proteome</keyword>
<feature type="transmembrane region" description="Helical" evidence="3">
    <location>
        <begin position="286"/>
        <end position="309"/>
    </location>
</feature>
<dbReference type="Proteomes" id="UP001217089">
    <property type="component" value="Unassembled WGS sequence"/>
</dbReference>
<evidence type="ECO:0000256" key="1">
    <source>
        <dbReference type="SAM" id="Coils"/>
    </source>
</evidence>
<feature type="region of interest" description="Disordered" evidence="2">
    <location>
        <begin position="507"/>
        <end position="534"/>
    </location>
</feature>
<keyword evidence="3" id="KW-1133">Transmembrane helix</keyword>
<gene>
    <name evidence="5" type="ORF">KUTeg_018939</name>
</gene>
<sequence length="715" mass="82273">MLIIAFERIVIYHQRQHFNAPGFPKPHTGIIFPEIKRRDADKNIKNCCKFFANYFFYKYGLEICYIMSAITISVRLDVYSLIYAIFLGISLLLSRRGNARIWPLYTIILAVLLPVQFLLRLGFPLGLCLEYPWDGHSYVDRNLEKWLFLPDYEYPQNAFKFVADFFQLLFVCLQWQVFRKEKSDNMENYGGGDNQDILPEVEGNTPIPVEDFTSSIDSYLDVIKFAIFVYLFWVTLFIVFITGTARINIFSMGYVIAVFCFMWYGQEFILLPLRKIRRRWCMLIGYTYFVLLLKAALQLLGCVYIDYLYKNQCWLIQLLGLTCLNPSNEYLPGQGVKHCEVERDNTGLMWDVICFTFLLLQLRIYNSQYFRHVVASAEAQSRLASRGAELINSILIKDVLKQKEDEKIVLYNIKKKMEVLKKKQAHKKEDFIEPDEHFQAIRSGDYFLFDDDSDKEEGPDTLTLGQDDEDAKGKADPLKLITTALDSGTKAAVDKADDIEEKKSLDKVDIQKEKKSASSDTESEEEEEEAGSEKDSIFNKVKNILKLILRVLESFADWLIEKCNGISRNYRLVARKLEKEMKTEKEKIQAEKQSLAVAERTIDVDSSGAEDGGIEDDGQPSSDTVDLLEVKVQPGKRIQKPPSEISLAEPQEDKTKFESSKPKIYLLLEACFYVIISRSELVCYFLMVLDQILQCQSPVSTLTPDGILVGYVVGT</sequence>
<feature type="transmembrane region" description="Helical" evidence="3">
    <location>
        <begin position="158"/>
        <end position="178"/>
    </location>
</feature>
<accession>A0ABQ9EB32</accession>
<organism evidence="5 6">
    <name type="scientific">Tegillarca granosa</name>
    <name type="common">Malaysian cockle</name>
    <name type="synonym">Anadara granosa</name>
    <dbReference type="NCBI Taxonomy" id="220873"/>
    <lineage>
        <taxon>Eukaryota</taxon>
        <taxon>Metazoa</taxon>
        <taxon>Spiralia</taxon>
        <taxon>Lophotrochozoa</taxon>
        <taxon>Mollusca</taxon>
        <taxon>Bivalvia</taxon>
        <taxon>Autobranchia</taxon>
        <taxon>Pteriomorphia</taxon>
        <taxon>Arcoida</taxon>
        <taxon>Arcoidea</taxon>
        <taxon>Arcidae</taxon>
        <taxon>Tegillarca</taxon>
    </lineage>
</organism>
<feature type="transmembrane region" description="Helical" evidence="3">
    <location>
        <begin position="222"/>
        <end position="241"/>
    </location>
</feature>
<proteinExistence type="predicted"/>
<feature type="transmembrane region" description="Helical" evidence="3">
    <location>
        <begin position="78"/>
        <end position="94"/>
    </location>
</feature>
<comment type="caution">
    <text evidence="5">The sequence shown here is derived from an EMBL/GenBank/DDBJ whole genome shotgun (WGS) entry which is preliminary data.</text>
</comment>
<reference evidence="5 6" key="1">
    <citation type="submission" date="2022-12" db="EMBL/GenBank/DDBJ databases">
        <title>Chromosome-level genome of Tegillarca granosa.</title>
        <authorList>
            <person name="Kim J."/>
        </authorList>
    </citation>
    <scope>NUCLEOTIDE SEQUENCE [LARGE SCALE GENOMIC DNA]</scope>
    <source>
        <strain evidence="5">Teg-2019</strain>
        <tissue evidence="5">Adductor muscle</tissue>
    </source>
</reference>
<dbReference type="InterPro" id="IPR027272">
    <property type="entry name" value="Piezo"/>
</dbReference>
<evidence type="ECO:0000256" key="3">
    <source>
        <dbReference type="SAM" id="Phobius"/>
    </source>
</evidence>
<feature type="compositionally biased region" description="Basic and acidic residues" evidence="2">
    <location>
        <begin position="507"/>
        <end position="517"/>
    </location>
</feature>
<evidence type="ECO:0000256" key="2">
    <source>
        <dbReference type="SAM" id="MobiDB-lite"/>
    </source>
</evidence>